<name>A0ABW5AN35_9BRAD</name>
<evidence type="ECO:0000313" key="3">
    <source>
        <dbReference type="Proteomes" id="UP001597314"/>
    </source>
</evidence>
<evidence type="ECO:0000313" key="2">
    <source>
        <dbReference type="EMBL" id="MFD2184368.1"/>
    </source>
</evidence>
<dbReference type="PANTHER" id="PTHR35006">
    <property type="entry name" value="GLYOXALASE FAMILY PROTEIN (AFU_ORTHOLOGUE AFUA_5G14830)"/>
    <property type="match status" value="1"/>
</dbReference>
<feature type="domain" description="VOC" evidence="1">
    <location>
        <begin position="1"/>
        <end position="127"/>
    </location>
</feature>
<dbReference type="Gene3D" id="3.10.180.10">
    <property type="entry name" value="2,3-Dihydroxybiphenyl 1,2-Dioxygenase, domain 1"/>
    <property type="match status" value="1"/>
</dbReference>
<evidence type="ECO:0000259" key="1">
    <source>
        <dbReference type="PROSITE" id="PS51819"/>
    </source>
</evidence>
<protein>
    <submittedName>
        <fullName evidence="2">VOC family protein</fullName>
    </submittedName>
</protein>
<dbReference type="Proteomes" id="UP001597314">
    <property type="component" value="Unassembled WGS sequence"/>
</dbReference>
<dbReference type="EMBL" id="JBHUIW010000027">
    <property type="protein sequence ID" value="MFD2184368.1"/>
    <property type="molecule type" value="Genomic_DNA"/>
</dbReference>
<dbReference type="CDD" id="cd07262">
    <property type="entry name" value="VOC_like"/>
    <property type="match status" value="1"/>
</dbReference>
<accession>A0ABW5AN35</accession>
<comment type="caution">
    <text evidence="2">The sequence shown here is derived from an EMBL/GenBank/DDBJ whole genome shotgun (WGS) entry which is preliminary data.</text>
</comment>
<dbReference type="Pfam" id="PF00903">
    <property type="entry name" value="Glyoxalase"/>
    <property type="match status" value="1"/>
</dbReference>
<dbReference type="InterPro" id="IPR029068">
    <property type="entry name" value="Glyas_Bleomycin-R_OHBP_Dase"/>
</dbReference>
<organism evidence="2 3">
    <name type="scientific">Rhodoplanes azumiensis</name>
    <dbReference type="NCBI Taxonomy" id="1897628"/>
    <lineage>
        <taxon>Bacteria</taxon>
        <taxon>Pseudomonadati</taxon>
        <taxon>Pseudomonadota</taxon>
        <taxon>Alphaproteobacteria</taxon>
        <taxon>Hyphomicrobiales</taxon>
        <taxon>Nitrobacteraceae</taxon>
        <taxon>Rhodoplanes</taxon>
    </lineage>
</organism>
<sequence length="136" mass="14606">MLSHVTVGTVDVVRATAFYDPVLATLGLVRVKTFKIGAGYAPEGFSGIEPPFWILRPQNRQPPSPGNGCMVAFEAKTRAAVDAFHAALLAHGGTDEGAPGLRAHYHPTFYGAYGRDPEGNKLCCVCHRREPAPDTE</sequence>
<dbReference type="RefSeq" id="WP_378479512.1">
    <property type="nucleotide sequence ID" value="NZ_JBHUIW010000027.1"/>
</dbReference>
<dbReference type="SUPFAM" id="SSF54593">
    <property type="entry name" value="Glyoxalase/Bleomycin resistance protein/Dihydroxybiphenyl dioxygenase"/>
    <property type="match status" value="1"/>
</dbReference>
<dbReference type="PANTHER" id="PTHR35006:SF1">
    <property type="entry name" value="BLL2941 PROTEIN"/>
    <property type="match status" value="1"/>
</dbReference>
<dbReference type="InterPro" id="IPR004360">
    <property type="entry name" value="Glyas_Fos-R_dOase_dom"/>
</dbReference>
<gene>
    <name evidence="2" type="ORF">ACFSOX_19620</name>
</gene>
<dbReference type="PROSITE" id="PS51819">
    <property type="entry name" value="VOC"/>
    <property type="match status" value="1"/>
</dbReference>
<keyword evidence="3" id="KW-1185">Reference proteome</keyword>
<proteinExistence type="predicted"/>
<dbReference type="InterPro" id="IPR037523">
    <property type="entry name" value="VOC_core"/>
</dbReference>
<reference evidence="3" key="1">
    <citation type="journal article" date="2019" name="Int. J. Syst. Evol. Microbiol.">
        <title>The Global Catalogue of Microorganisms (GCM) 10K type strain sequencing project: providing services to taxonomists for standard genome sequencing and annotation.</title>
        <authorList>
            <consortium name="The Broad Institute Genomics Platform"/>
            <consortium name="The Broad Institute Genome Sequencing Center for Infectious Disease"/>
            <person name="Wu L."/>
            <person name="Ma J."/>
        </authorList>
    </citation>
    <scope>NUCLEOTIDE SEQUENCE [LARGE SCALE GENOMIC DNA]</scope>
    <source>
        <strain evidence="3">CGMCC 1.6774</strain>
    </source>
</reference>